<comment type="caution">
    <text evidence="3">The sequence shown here is derived from an EMBL/GenBank/DDBJ whole genome shotgun (WGS) entry which is preliminary data.</text>
</comment>
<organism evidence="3 4">
    <name type="scientific">Peptoniphilus stercorisuis</name>
    <dbReference type="NCBI Taxonomy" id="1436965"/>
    <lineage>
        <taxon>Bacteria</taxon>
        <taxon>Bacillati</taxon>
        <taxon>Bacillota</taxon>
        <taxon>Tissierellia</taxon>
        <taxon>Tissierellales</taxon>
        <taxon>Peptoniphilaceae</taxon>
        <taxon>Peptoniphilus</taxon>
    </lineage>
</organism>
<dbReference type="Pfam" id="PF03853">
    <property type="entry name" value="YjeF_N"/>
    <property type="match status" value="1"/>
</dbReference>
<dbReference type="RefSeq" id="WP_210059809.1">
    <property type="nucleotide sequence ID" value="NZ_JAGGLJ010000001.1"/>
</dbReference>
<reference evidence="3 4" key="1">
    <citation type="submission" date="2021-03" db="EMBL/GenBank/DDBJ databases">
        <title>Genomic Encyclopedia of Type Strains, Phase IV (KMG-IV): sequencing the most valuable type-strain genomes for metagenomic binning, comparative biology and taxonomic classification.</title>
        <authorList>
            <person name="Goeker M."/>
        </authorList>
    </citation>
    <scope>NUCLEOTIDE SEQUENCE [LARGE SCALE GENOMIC DNA]</scope>
    <source>
        <strain evidence="3 4">DSM 27563</strain>
    </source>
</reference>
<dbReference type="PROSITE" id="PS51385">
    <property type="entry name" value="YJEF_N"/>
    <property type="match status" value="1"/>
</dbReference>
<comment type="similarity">
    <text evidence="1">Belongs to the NnrE/AIBP family.</text>
</comment>
<evidence type="ECO:0000256" key="1">
    <source>
        <dbReference type="HAMAP-Rule" id="MF_01966"/>
    </source>
</evidence>
<comment type="catalytic activity">
    <reaction evidence="1">
        <text>(6R)-NADPHX = (6S)-NADPHX</text>
        <dbReference type="Rhea" id="RHEA:32227"/>
        <dbReference type="ChEBI" id="CHEBI:64076"/>
        <dbReference type="ChEBI" id="CHEBI:64077"/>
        <dbReference type="EC" id="5.1.99.6"/>
    </reaction>
</comment>
<feature type="binding site" evidence="1">
    <location>
        <position position="53"/>
    </location>
    <ligand>
        <name>K(+)</name>
        <dbReference type="ChEBI" id="CHEBI:29103"/>
    </ligand>
</feature>
<feature type="binding site" evidence="1">
    <location>
        <position position="122"/>
    </location>
    <ligand>
        <name>K(+)</name>
        <dbReference type="ChEBI" id="CHEBI:29103"/>
    </ligand>
</feature>
<dbReference type="HAMAP" id="MF_01966">
    <property type="entry name" value="NADHX_epimerase"/>
    <property type="match status" value="1"/>
</dbReference>
<dbReference type="Gene3D" id="3.40.50.10260">
    <property type="entry name" value="YjeF N-terminal domain"/>
    <property type="match status" value="1"/>
</dbReference>
<dbReference type="InterPro" id="IPR036652">
    <property type="entry name" value="YjeF_N_dom_sf"/>
</dbReference>
<feature type="binding site" evidence="1">
    <location>
        <begin position="52"/>
        <end position="56"/>
    </location>
    <ligand>
        <name>(6S)-NADPHX</name>
        <dbReference type="ChEBI" id="CHEBI:64076"/>
    </ligand>
</feature>
<dbReference type="EC" id="5.1.99.6" evidence="1"/>
<dbReference type="NCBIfam" id="TIGR00197">
    <property type="entry name" value="yjeF_nterm"/>
    <property type="match status" value="1"/>
</dbReference>
<keyword evidence="1" id="KW-0479">Metal-binding</keyword>
<dbReference type="EMBL" id="JAGGLJ010000001">
    <property type="protein sequence ID" value="MBP2024502.1"/>
    <property type="molecule type" value="Genomic_DNA"/>
</dbReference>
<dbReference type="SUPFAM" id="SSF64153">
    <property type="entry name" value="YjeF N-terminal domain-like"/>
    <property type="match status" value="1"/>
</dbReference>
<sequence>MSISREEMIELDRNAIENYGIRSIVLMENAAMGVFNEVKDYNSFTIICGSGNNGGDGLALGRHLLLNKKDVDIFIIEGRQSNEFTENLEILKKLTKNIYYINKKEDLDNLVNSLEINEISIDCIFGTGLSRNISGIYKDVINCINQHSNYTIAIDIPSGLDANSGDILGIMVKSDETITIHDIKHGLLKNDFVGKIKEVYVGIPKI</sequence>
<dbReference type="Proteomes" id="UP001519306">
    <property type="component" value="Unassembled WGS sequence"/>
</dbReference>
<accession>A0ABS4K9Q4</accession>
<feature type="domain" description="YjeF N-terminal" evidence="2">
    <location>
        <begin position="8"/>
        <end position="206"/>
    </location>
</feature>
<keyword evidence="1" id="KW-0520">NAD</keyword>
<keyword evidence="1" id="KW-0630">Potassium</keyword>
<protein>
    <recommendedName>
        <fullName evidence="1">NAD(P)H-hydrate epimerase</fullName>
        <ecNumber evidence="1">5.1.99.6</ecNumber>
    </recommendedName>
    <alternativeName>
        <fullName evidence="1">NAD(P)HX epimerase</fullName>
    </alternativeName>
</protein>
<comment type="function">
    <text evidence="1">Catalyzes the epimerization of the S- and R-forms of NAD(P)HX, a damaged form of NAD(P)H that is a result of enzymatic or heat-dependent hydration. This is a prerequisite for the S-specific NAD(P)H-hydrate dehydratase to allow the repair of both epimers of NAD(P)HX.</text>
</comment>
<dbReference type="GO" id="GO:0052856">
    <property type="term" value="F:NAD(P)HX epimerase activity"/>
    <property type="evidence" value="ECO:0007669"/>
    <property type="project" value="UniProtKB-EC"/>
</dbReference>
<gene>
    <name evidence="1" type="primary">nnrE</name>
    <name evidence="3" type="ORF">J2Z71_000017</name>
</gene>
<feature type="binding site" evidence="1">
    <location>
        <position position="137"/>
    </location>
    <ligand>
        <name>(6S)-NADPHX</name>
        <dbReference type="ChEBI" id="CHEBI:64076"/>
    </ligand>
</feature>
<comment type="catalytic activity">
    <reaction evidence="1">
        <text>(6R)-NADHX = (6S)-NADHX</text>
        <dbReference type="Rhea" id="RHEA:32215"/>
        <dbReference type="ChEBI" id="CHEBI:64074"/>
        <dbReference type="ChEBI" id="CHEBI:64075"/>
        <dbReference type="EC" id="5.1.99.6"/>
    </reaction>
</comment>
<evidence type="ECO:0000259" key="2">
    <source>
        <dbReference type="PROSITE" id="PS51385"/>
    </source>
</evidence>
<keyword evidence="4" id="KW-1185">Reference proteome</keyword>
<name>A0ABS4K9Q4_9FIRM</name>
<dbReference type="InterPro" id="IPR004443">
    <property type="entry name" value="YjeF_N_dom"/>
</dbReference>
<feature type="binding site" evidence="1">
    <location>
        <position position="158"/>
    </location>
    <ligand>
        <name>K(+)</name>
        <dbReference type="ChEBI" id="CHEBI:29103"/>
    </ligand>
</feature>
<evidence type="ECO:0000313" key="4">
    <source>
        <dbReference type="Proteomes" id="UP001519306"/>
    </source>
</evidence>
<feature type="binding site" evidence="1">
    <location>
        <begin position="126"/>
        <end position="132"/>
    </location>
    <ligand>
        <name>(6S)-NADPHX</name>
        <dbReference type="ChEBI" id="CHEBI:64076"/>
    </ligand>
</feature>
<feature type="binding site" evidence="1">
    <location>
        <position position="155"/>
    </location>
    <ligand>
        <name>(6S)-NADPHX</name>
        <dbReference type="ChEBI" id="CHEBI:64076"/>
    </ligand>
</feature>
<keyword evidence="1" id="KW-0547">Nucleotide-binding</keyword>
<evidence type="ECO:0000313" key="3">
    <source>
        <dbReference type="EMBL" id="MBP2024502.1"/>
    </source>
</evidence>
<proteinExistence type="inferred from homology"/>
<comment type="cofactor">
    <cofactor evidence="1">
        <name>K(+)</name>
        <dbReference type="ChEBI" id="CHEBI:29103"/>
    </cofactor>
    <text evidence="1">Binds 1 potassium ion per subunit.</text>
</comment>
<keyword evidence="1" id="KW-0521">NADP</keyword>
<keyword evidence="1 3" id="KW-0413">Isomerase</keyword>